<evidence type="ECO:0000256" key="7">
    <source>
        <dbReference type="ARBA" id="ARBA00022989"/>
    </source>
</evidence>
<proteinExistence type="inferred from homology"/>
<dbReference type="SUPFAM" id="SSF81411">
    <property type="entry name" value="Mitochondrial cytochrome c oxidase subunit VIa"/>
    <property type="match status" value="1"/>
</dbReference>
<dbReference type="EMBL" id="KN846985">
    <property type="protein sequence ID" value="KIW94959.1"/>
    <property type="molecule type" value="Genomic_DNA"/>
</dbReference>
<keyword evidence="8" id="KW-0496">Mitochondrion</keyword>
<dbReference type="GO" id="GO:0005743">
    <property type="term" value="C:mitochondrial inner membrane"/>
    <property type="evidence" value="ECO:0007669"/>
    <property type="project" value="UniProtKB-SubCell"/>
</dbReference>
<dbReference type="InterPro" id="IPR001349">
    <property type="entry name" value="Cyt_c_oxidase_su6a"/>
</dbReference>
<protein>
    <recommendedName>
        <fullName evidence="10">Cytochrome c oxidase subunit 13, mitochondrial</fullName>
    </recommendedName>
    <alternativeName>
        <fullName evidence="11">Cytochrome c oxidase polypeptide VIa</fullName>
    </alternativeName>
</protein>
<evidence type="ECO:0000256" key="11">
    <source>
        <dbReference type="ARBA" id="ARBA00082360"/>
    </source>
</evidence>
<evidence type="ECO:0000256" key="6">
    <source>
        <dbReference type="ARBA" id="ARBA00022946"/>
    </source>
</evidence>
<comment type="subcellular location">
    <subcellularLocation>
        <location evidence="1">Mitochondrion inner membrane</location>
        <topology evidence="1">Single-pass membrane protein</topology>
    </subcellularLocation>
</comment>
<evidence type="ECO:0000313" key="13">
    <source>
        <dbReference type="EMBL" id="KIW94959.1"/>
    </source>
</evidence>
<keyword evidence="4" id="KW-0812">Transmembrane</keyword>
<keyword evidence="14" id="KW-1185">Reference proteome</keyword>
<dbReference type="FunFam" id="4.10.95.10:FF:000001">
    <property type="entry name" value="Cytochrome c oxidase subunit 6A, mitochondrial"/>
    <property type="match status" value="1"/>
</dbReference>
<evidence type="ECO:0000256" key="1">
    <source>
        <dbReference type="ARBA" id="ARBA00004434"/>
    </source>
</evidence>
<evidence type="ECO:0000256" key="9">
    <source>
        <dbReference type="ARBA" id="ARBA00023136"/>
    </source>
</evidence>
<evidence type="ECO:0000256" key="4">
    <source>
        <dbReference type="ARBA" id="ARBA00022692"/>
    </source>
</evidence>
<dbReference type="OrthoDB" id="5947505at2759"/>
<dbReference type="GO" id="GO:0030234">
    <property type="term" value="F:enzyme regulator activity"/>
    <property type="evidence" value="ECO:0007669"/>
    <property type="project" value="TreeGrafter"/>
</dbReference>
<sequence length="150" mass="17432">MSFQRVGLRLAQQQLRSPAFRPLFRATFQRRLASSGVPSPPGQGASKLVGTADNAFNRERAAVKAHAAATSDLWRKLSIFVVIPCLVLASINAWNLWNEHWEHWSHMPPLEERVEYPYQNIRTRNFWWGDGDKTLFWNDKVNYHKKDKQT</sequence>
<evidence type="ECO:0000256" key="8">
    <source>
        <dbReference type="ARBA" id="ARBA00023128"/>
    </source>
</evidence>
<dbReference type="AlphaFoldDB" id="A0A0D2IDW1"/>
<dbReference type="GO" id="GO:0006123">
    <property type="term" value="P:mitochondrial electron transport, cytochrome c to oxygen"/>
    <property type="evidence" value="ECO:0007669"/>
    <property type="project" value="TreeGrafter"/>
</dbReference>
<dbReference type="HOGENOM" id="CLU_122515_0_0_1"/>
<evidence type="ECO:0000256" key="12">
    <source>
        <dbReference type="RuleBase" id="RU004396"/>
    </source>
</evidence>
<evidence type="ECO:0000313" key="14">
    <source>
        <dbReference type="Proteomes" id="UP000053789"/>
    </source>
</evidence>
<reference evidence="13" key="1">
    <citation type="submission" date="2015-01" db="EMBL/GenBank/DDBJ databases">
        <title>The Genome Sequence of Cladophialophora bantiana CBS 173.52.</title>
        <authorList>
            <consortium name="The Broad Institute Genomics Platform"/>
            <person name="Cuomo C."/>
            <person name="de Hoog S."/>
            <person name="Gorbushina A."/>
            <person name="Stielow B."/>
            <person name="Teixiera M."/>
            <person name="Abouelleil A."/>
            <person name="Chapman S.B."/>
            <person name="Priest M."/>
            <person name="Young S.K."/>
            <person name="Wortman J."/>
            <person name="Nusbaum C."/>
            <person name="Birren B."/>
        </authorList>
    </citation>
    <scope>NUCLEOTIDE SEQUENCE [LARGE SCALE GENOMIC DNA]</scope>
    <source>
        <strain evidence="13">CBS 173.52</strain>
    </source>
</reference>
<gene>
    <name evidence="13" type="ORF">Z519_04939</name>
</gene>
<dbReference type="PANTHER" id="PTHR11504">
    <property type="entry name" value="CYTOCHROME C OXIDASE POLYPEPTIDE VIA"/>
    <property type="match status" value="1"/>
</dbReference>
<dbReference type="InterPro" id="IPR036418">
    <property type="entry name" value="Cyt_c_oxidase_su6a_sf"/>
</dbReference>
<comment type="pathway">
    <text evidence="2">Energy metabolism; oxidative phosphorylation.</text>
</comment>
<dbReference type="Pfam" id="PF02046">
    <property type="entry name" value="COX6A"/>
    <property type="match status" value="1"/>
</dbReference>
<keyword evidence="9" id="KW-0472">Membrane</keyword>
<evidence type="ECO:0000256" key="3">
    <source>
        <dbReference type="ARBA" id="ARBA00005553"/>
    </source>
</evidence>
<keyword evidence="6" id="KW-0809">Transit peptide</keyword>
<keyword evidence="7" id="KW-1133">Transmembrane helix</keyword>
<dbReference type="GeneID" id="27697867"/>
<accession>A0A0D2IDW1</accession>
<dbReference type="PANTHER" id="PTHR11504:SF0">
    <property type="entry name" value="CYTOCHROME C OXIDASE SUBUNIT"/>
    <property type="match status" value="1"/>
</dbReference>
<dbReference type="Proteomes" id="UP000053789">
    <property type="component" value="Unassembled WGS sequence"/>
</dbReference>
<organism evidence="13 14">
    <name type="scientific">Cladophialophora bantiana (strain ATCC 10958 / CBS 173.52 / CDC B-1940 / NIH 8579)</name>
    <name type="common">Xylohypha bantiana</name>
    <dbReference type="NCBI Taxonomy" id="1442370"/>
    <lineage>
        <taxon>Eukaryota</taxon>
        <taxon>Fungi</taxon>
        <taxon>Dikarya</taxon>
        <taxon>Ascomycota</taxon>
        <taxon>Pezizomycotina</taxon>
        <taxon>Eurotiomycetes</taxon>
        <taxon>Chaetothyriomycetidae</taxon>
        <taxon>Chaetothyriales</taxon>
        <taxon>Herpotrichiellaceae</taxon>
        <taxon>Cladophialophora</taxon>
    </lineage>
</organism>
<comment type="similarity">
    <text evidence="3 12">Belongs to the cytochrome c oxidase subunit 6A family.</text>
</comment>
<dbReference type="RefSeq" id="XP_016621628.1">
    <property type="nucleotide sequence ID" value="XM_016762681.1"/>
</dbReference>
<evidence type="ECO:0000256" key="10">
    <source>
        <dbReference type="ARBA" id="ARBA00070930"/>
    </source>
</evidence>
<name>A0A0D2IDW1_CLAB1</name>
<evidence type="ECO:0000256" key="2">
    <source>
        <dbReference type="ARBA" id="ARBA00004673"/>
    </source>
</evidence>
<evidence type="ECO:0000256" key="5">
    <source>
        <dbReference type="ARBA" id="ARBA00022792"/>
    </source>
</evidence>
<keyword evidence="5" id="KW-0999">Mitochondrion inner membrane</keyword>
<dbReference type="Gene3D" id="4.10.95.10">
    <property type="entry name" value="Cytochrome c oxidase, subunit VIa"/>
    <property type="match status" value="1"/>
</dbReference>
<dbReference type="VEuPathDB" id="FungiDB:Z519_04939"/>